<comment type="caution">
    <text evidence="2">The sequence shown here is derived from an EMBL/GenBank/DDBJ whole genome shotgun (WGS) entry which is preliminary data.</text>
</comment>
<keyword evidence="3" id="KW-1185">Reference proteome</keyword>
<protein>
    <submittedName>
        <fullName evidence="2">Uncharacterized protein</fullName>
    </submittedName>
</protein>
<reference evidence="2 3" key="1">
    <citation type="submission" date="2023-09" db="EMBL/GenBank/DDBJ databases">
        <title>Pangenome analysis of Batrachochytrium dendrobatidis and related Chytrids.</title>
        <authorList>
            <person name="Yacoub M.N."/>
            <person name="Stajich J.E."/>
            <person name="James T.Y."/>
        </authorList>
    </citation>
    <scope>NUCLEOTIDE SEQUENCE [LARGE SCALE GENOMIC DNA]</scope>
    <source>
        <strain evidence="2 3">JEL0888</strain>
    </source>
</reference>
<name>A0ABR4N626_9FUNG</name>
<gene>
    <name evidence="2" type="ORF">HK105_205541</name>
</gene>
<proteinExistence type="predicted"/>
<dbReference type="EMBL" id="JADGIZ020000028">
    <property type="protein sequence ID" value="KAL2914997.1"/>
    <property type="molecule type" value="Genomic_DNA"/>
</dbReference>
<dbReference type="Proteomes" id="UP001527925">
    <property type="component" value="Unassembled WGS sequence"/>
</dbReference>
<feature type="coiled-coil region" evidence="1">
    <location>
        <begin position="60"/>
        <end position="122"/>
    </location>
</feature>
<accession>A0ABR4N626</accession>
<evidence type="ECO:0000313" key="2">
    <source>
        <dbReference type="EMBL" id="KAL2914997.1"/>
    </source>
</evidence>
<organism evidence="2 3">
    <name type="scientific">Polyrhizophydium stewartii</name>
    <dbReference type="NCBI Taxonomy" id="2732419"/>
    <lineage>
        <taxon>Eukaryota</taxon>
        <taxon>Fungi</taxon>
        <taxon>Fungi incertae sedis</taxon>
        <taxon>Chytridiomycota</taxon>
        <taxon>Chytridiomycota incertae sedis</taxon>
        <taxon>Chytridiomycetes</taxon>
        <taxon>Rhizophydiales</taxon>
        <taxon>Rhizophydiales incertae sedis</taxon>
        <taxon>Polyrhizophydium</taxon>
    </lineage>
</organism>
<sequence>MLPNKRDTTAASDAGVAGQALHALMLSLSHGLESLRRQLHEQHAAGEALRADLAAQTNANTALLGDADALRSMLADLEAEAQGQREAIARMQAAVESHDAAGAELQARVTSIEAQLQALRDSLASVSLAAQPTAAPPAAEPPVAEPPVAPARTAVVMPPMRLNADVASLWDRLPDDVRSKIIDLAGGLTKLANGLLHPLEIKMMPELRRIAIWIDAMECDWQGDLRSLPKAPLGLFEHTIRTRSMLVRLLELDNQGNRFLYTAALINHWEDALKPDQFGRLELTAIMSGRMDILRNLLEAGMLFCFDPYCIANALAFGHLEIFNWFVKNTRRKFPNFEIPAILLDPSIHELLKDPPRSFFGRYGRTMALICPESDLGDPQQTRAPSTDPIALEILFRRFGFKIDFAALNIDRHNVELLEWAHSRGLIRDKAFVAQNIARFAETANVAEWACKHLSFVFEQRHLDIACSQNNGVMTAWLLRQPGIVVDHRAIGVAIGNFAFECIDVFIAHDPLVAETVVVVAVQVDAAVLEVIKENGFGVSLTELLDWLYLRHPSGFTPHALVHAIAFALQNEMHELVAFLLKNVTTVDWDLVEARQMVEDSDASRKLKKKLRLLIDKCAARRASSL</sequence>
<keyword evidence="1" id="KW-0175">Coiled coil</keyword>
<evidence type="ECO:0000313" key="3">
    <source>
        <dbReference type="Proteomes" id="UP001527925"/>
    </source>
</evidence>
<evidence type="ECO:0000256" key="1">
    <source>
        <dbReference type="SAM" id="Coils"/>
    </source>
</evidence>